<reference evidence="2 3" key="1">
    <citation type="submission" date="2024-03" db="EMBL/GenBank/DDBJ databases">
        <title>A high-quality draft genome sequence of Diaporthe vaccinii, a causative agent of upright dieback and viscid rot disease in cranberry plants.</title>
        <authorList>
            <person name="Sarrasin M."/>
            <person name="Lang B.F."/>
            <person name="Burger G."/>
        </authorList>
    </citation>
    <scope>NUCLEOTIDE SEQUENCE [LARGE SCALE GENOMIC DNA]</scope>
    <source>
        <strain evidence="2 3">IS7</strain>
    </source>
</reference>
<name>A0ABR4DZ80_9PEZI</name>
<feature type="chain" id="PRO_5046735059" description="Secreted protein" evidence="1">
    <location>
        <begin position="22"/>
        <end position="138"/>
    </location>
</feature>
<accession>A0ABR4DZ80</accession>
<evidence type="ECO:0000313" key="3">
    <source>
        <dbReference type="Proteomes" id="UP001600888"/>
    </source>
</evidence>
<dbReference type="Proteomes" id="UP001600888">
    <property type="component" value="Unassembled WGS sequence"/>
</dbReference>
<comment type="caution">
    <text evidence="2">The sequence shown here is derived from an EMBL/GenBank/DDBJ whole genome shotgun (WGS) entry which is preliminary data.</text>
</comment>
<keyword evidence="1" id="KW-0732">Signal</keyword>
<sequence length="138" mass="15390">MHFRSLLPLLMSSLYAAQVVAEAYGDCCMCHLIELQWLCVKWNEEADSLSCGLGGPFPPGSKCTVDRFYQPENRLQANVSLYMGANESPYRLDLGINPGNCKVWKEFPTQWTGWGAYMFNGGEILSQEMSVCEGYGAV</sequence>
<dbReference type="EMBL" id="JBAWTH010000131">
    <property type="protein sequence ID" value="KAL2275477.1"/>
    <property type="molecule type" value="Genomic_DNA"/>
</dbReference>
<evidence type="ECO:0000256" key="1">
    <source>
        <dbReference type="SAM" id="SignalP"/>
    </source>
</evidence>
<gene>
    <name evidence="2" type="ORF">FJTKL_01987</name>
</gene>
<evidence type="ECO:0000313" key="2">
    <source>
        <dbReference type="EMBL" id="KAL2275477.1"/>
    </source>
</evidence>
<organism evidence="2 3">
    <name type="scientific">Diaporthe vaccinii</name>
    <dbReference type="NCBI Taxonomy" id="105482"/>
    <lineage>
        <taxon>Eukaryota</taxon>
        <taxon>Fungi</taxon>
        <taxon>Dikarya</taxon>
        <taxon>Ascomycota</taxon>
        <taxon>Pezizomycotina</taxon>
        <taxon>Sordariomycetes</taxon>
        <taxon>Sordariomycetidae</taxon>
        <taxon>Diaporthales</taxon>
        <taxon>Diaporthaceae</taxon>
        <taxon>Diaporthe</taxon>
        <taxon>Diaporthe eres species complex</taxon>
    </lineage>
</organism>
<proteinExistence type="predicted"/>
<protein>
    <recommendedName>
        <fullName evidence="4">Secreted protein</fullName>
    </recommendedName>
</protein>
<feature type="signal peptide" evidence="1">
    <location>
        <begin position="1"/>
        <end position="21"/>
    </location>
</feature>
<evidence type="ECO:0008006" key="4">
    <source>
        <dbReference type="Google" id="ProtNLM"/>
    </source>
</evidence>
<keyword evidence="3" id="KW-1185">Reference proteome</keyword>